<keyword evidence="5" id="KW-1185">Reference proteome</keyword>
<dbReference type="PANTHER" id="PTHR13833">
    <property type="match status" value="1"/>
</dbReference>
<comment type="caution">
    <text evidence="4">The sequence shown here is derived from an EMBL/GenBank/DDBJ whole genome shotgun (WGS) entry which is preliminary data.</text>
</comment>
<feature type="repeat" description="NHL" evidence="2">
    <location>
        <begin position="65"/>
        <end position="89"/>
    </location>
</feature>
<dbReference type="InterPro" id="IPR001258">
    <property type="entry name" value="NHL_repeat"/>
</dbReference>
<evidence type="ECO:0000313" key="4">
    <source>
        <dbReference type="EMBL" id="MBB6696103.1"/>
    </source>
</evidence>
<dbReference type="EMBL" id="JACJVR010000178">
    <property type="protein sequence ID" value="MBB6696103.1"/>
    <property type="molecule type" value="Genomic_DNA"/>
</dbReference>
<dbReference type="Proteomes" id="UP000553776">
    <property type="component" value="Unassembled WGS sequence"/>
</dbReference>
<feature type="non-terminal residue" evidence="4">
    <location>
        <position position="279"/>
    </location>
</feature>
<dbReference type="InterPro" id="IPR012854">
    <property type="entry name" value="Cu_amine_oxidase-like_N"/>
</dbReference>
<evidence type="ECO:0000256" key="2">
    <source>
        <dbReference type="PROSITE-ProRule" id="PRU00504"/>
    </source>
</evidence>
<dbReference type="Pfam" id="PF01436">
    <property type="entry name" value="NHL"/>
    <property type="match status" value="2"/>
</dbReference>
<feature type="repeat" description="NHL" evidence="2">
    <location>
        <begin position="1"/>
        <end position="28"/>
    </location>
</feature>
<name>A0A841UD23_9BACL</name>
<dbReference type="InterPro" id="IPR036582">
    <property type="entry name" value="Mao_N_sf"/>
</dbReference>
<keyword evidence="1" id="KW-0677">Repeat</keyword>
<dbReference type="SUPFAM" id="SSF55383">
    <property type="entry name" value="Copper amine oxidase, domain N"/>
    <property type="match status" value="1"/>
</dbReference>
<proteinExistence type="predicted"/>
<gene>
    <name evidence="4" type="ORF">H7B90_32415</name>
</gene>
<dbReference type="RefSeq" id="WP_260411382.1">
    <property type="nucleotide sequence ID" value="NZ_JACJVR010000178.1"/>
</dbReference>
<accession>A0A841UD23</accession>
<reference evidence="4 5" key="1">
    <citation type="submission" date="2020-08" db="EMBL/GenBank/DDBJ databases">
        <title>Cohnella phylogeny.</title>
        <authorList>
            <person name="Dunlap C."/>
        </authorList>
    </citation>
    <scope>NUCLEOTIDE SEQUENCE [LARGE SCALE GENOMIC DNA]</scope>
    <source>
        <strain evidence="4 5">DSM 25239</strain>
    </source>
</reference>
<dbReference type="Gene3D" id="2.120.10.30">
    <property type="entry name" value="TolB, C-terminal domain"/>
    <property type="match status" value="3"/>
</dbReference>
<dbReference type="Pfam" id="PF07833">
    <property type="entry name" value="Cu_amine_oxidN1"/>
    <property type="match status" value="1"/>
</dbReference>
<feature type="non-terminal residue" evidence="4">
    <location>
        <position position="1"/>
    </location>
</feature>
<organism evidence="4 5">
    <name type="scientific">Cohnella xylanilytica</name>
    <dbReference type="NCBI Taxonomy" id="557555"/>
    <lineage>
        <taxon>Bacteria</taxon>
        <taxon>Bacillati</taxon>
        <taxon>Bacillota</taxon>
        <taxon>Bacilli</taxon>
        <taxon>Bacillales</taxon>
        <taxon>Paenibacillaceae</taxon>
        <taxon>Cohnella</taxon>
    </lineage>
</organism>
<dbReference type="SUPFAM" id="SSF101898">
    <property type="entry name" value="NHL repeat"/>
    <property type="match status" value="1"/>
</dbReference>
<dbReference type="AlphaFoldDB" id="A0A841UD23"/>
<protein>
    <submittedName>
        <fullName evidence="4">Copper amine oxidase</fullName>
    </submittedName>
</protein>
<evidence type="ECO:0000256" key="1">
    <source>
        <dbReference type="ARBA" id="ARBA00022737"/>
    </source>
</evidence>
<evidence type="ECO:0000313" key="5">
    <source>
        <dbReference type="Proteomes" id="UP000553776"/>
    </source>
</evidence>
<feature type="domain" description="Copper amine oxidase-like N-terminal" evidence="3">
    <location>
        <begin position="230"/>
        <end position="278"/>
    </location>
</feature>
<dbReference type="PROSITE" id="PS51125">
    <property type="entry name" value="NHL"/>
    <property type="match status" value="2"/>
</dbReference>
<dbReference type="InterPro" id="IPR011042">
    <property type="entry name" value="6-blade_b-propeller_TolB-like"/>
</dbReference>
<evidence type="ECO:0000259" key="3">
    <source>
        <dbReference type="Pfam" id="PF07833"/>
    </source>
</evidence>
<dbReference type="PANTHER" id="PTHR13833:SF71">
    <property type="entry name" value="NHL DOMAIN-CONTAINING PROTEIN"/>
    <property type="match status" value="1"/>
</dbReference>
<sequence>PSDVAVDAAGNVYVADTLNHVIRKIDAGGAVTTLTAPSSRVAEYLPGAVESSGDYADGPIAEAKFNEPSGLALDSKGNLYVSDRGNQRIRYIDFAAGTVTTVAGTAPAYAASGLYAEGGYADGAALSARFNAPEGLALAPDGTLVVADSLNHAIRLVKDGRVTTLAGEATEFGSGDGVTYAARFNRPTDVAALADGRLAIADQDGNKVRVLAKYAKPAGLPADGSIRTLLNGVLVKTDAAAFQQGGATLLPLRSVGEALGYEVGYDAKTKTGKLTRGGA</sequence>